<accession>A0A371FBA5</accession>
<proteinExistence type="predicted"/>
<dbReference type="PANTHER" id="PTHR35046">
    <property type="entry name" value="ZINC KNUCKLE (CCHC-TYPE) FAMILY PROTEIN"/>
    <property type="match status" value="1"/>
</dbReference>
<dbReference type="EMBL" id="QJKJ01009790">
    <property type="protein sequence ID" value="RDX75574.1"/>
    <property type="molecule type" value="Genomic_DNA"/>
</dbReference>
<gene>
    <name evidence="2" type="ORF">CR513_44526</name>
</gene>
<dbReference type="Proteomes" id="UP000257109">
    <property type="component" value="Unassembled WGS sequence"/>
</dbReference>
<keyword evidence="3" id="KW-1185">Reference proteome</keyword>
<name>A0A371FBA5_MUCPR</name>
<dbReference type="InterPro" id="IPR056924">
    <property type="entry name" value="SH3_Tf2-1"/>
</dbReference>
<reference evidence="2" key="1">
    <citation type="submission" date="2018-05" db="EMBL/GenBank/DDBJ databases">
        <title>Draft genome of Mucuna pruriens seed.</title>
        <authorList>
            <person name="Nnadi N.E."/>
            <person name="Vos R."/>
            <person name="Hasami M.H."/>
            <person name="Devisetty U.K."/>
            <person name="Aguiy J.C."/>
        </authorList>
    </citation>
    <scope>NUCLEOTIDE SEQUENCE [LARGE SCALE GENOMIC DNA]</scope>
    <source>
        <strain evidence="2">JCA_2017</strain>
    </source>
</reference>
<evidence type="ECO:0000313" key="3">
    <source>
        <dbReference type="Proteomes" id="UP000257109"/>
    </source>
</evidence>
<sequence>MAGLAETASSRPRCSIWACKTIVYGFNPLTPLDILTLPTNKHTNLDGKQKVEFVKELHAKVRANIEKRNEQYSRQVWVHMRKERSPIQRSSKLKPRGDEPFQVLERINDNAYKLDLPTTYGEEFVRGRILLKRKGKIETQPKKPKIICVTLEVP</sequence>
<comment type="caution">
    <text evidence="2">The sequence shown here is derived from an EMBL/GenBank/DDBJ whole genome shotgun (WGS) entry which is preliminary data.</text>
</comment>
<dbReference type="Pfam" id="PF24626">
    <property type="entry name" value="SH3_Tf2-1"/>
    <property type="match status" value="1"/>
</dbReference>
<organism evidence="2 3">
    <name type="scientific">Mucuna pruriens</name>
    <name type="common">Velvet bean</name>
    <name type="synonym">Dolichos pruriens</name>
    <dbReference type="NCBI Taxonomy" id="157652"/>
    <lineage>
        <taxon>Eukaryota</taxon>
        <taxon>Viridiplantae</taxon>
        <taxon>Streptophyta</taxon>
        <taxon>Embryophyta</taxon>
        <taxon>Tracheophyta</taxon>
        <taxon>Spermatophyta</taxon>
        <taxon>Magnoliopsida</taxon>
        <taxon>eudicotyledons</taxon>
        <taxon>Gunneridae</taxon>
        <taxon>Pentapetalae</taxon>
        <taxon>rosids</taxon>
        <taxon>fabids</taxon>
        <taxon>Fabales</taxon>
        <taxon>Fabaceae</taxon>
        <taxon>Papilionoideae</taxon>
        <taxon>50 kb inversion clade</taxon>
        <taxon>NPAAA clade</taxon>
        <taxon>indigoferoid/millettioid clade</taxon>
        <taxon>Phaseoleae</taxon>
        <taxon>Mucuna</taxon>
    </lineage>
</organism>
<protein>
    <recommendedName>
        <fullName evidence="1">Tf2-1-like SH3-like domain-containing protein</fullName>
    </recommendedName>
</protein>
<feature type="non-terminal residue" evidence="2">
    <location>
        <position position="1"/>
    </location>
</feature>
<feature type="domain" description="Tf2-1-like SH3-like" evidence="1">
    <location>
        <begin position="75"/>
        <end position="120"/>
    </location>
</feature>
<dbReference type="OrthoDB" id="1935586at2759"/>
<evidence type="ECO:0000313" key="2">
    <source>
        <dbReference type="EMBL" id="RDX75574.1"/>
    </source>
</evidence>
<evidence type="ECO:0000259" key="1">
    <source>
        <dbReference type="Pfam" id="PF24626"/>
    </source>
</evidence>
<dbReference type="AlphaFoldDB" id="A0A371FBA5"/>
<dbReference type="PANTHER" id="PTHR35046:SF9">
    <property type="entry name" value="RNA-DIRECTED DNA POLYMERASE"/>
    <property type="match status" value="1"/>
</dbReference>